<dbReference type="AlphaFoldDB" id="A0A1D8P911"/>
<name>A0A1D8P911_9FLAO</name>
<evidence type="ECO:0000313" key="3">
    <source>
        <dbReference type="Proteomes" id="UP000176050"/>
    </source>
</evidence>
<feature type="transmembrane region" description="Helical" evidence="1">
    <location>
        <begin position="118"/>
        <end position="137"/>
    </location>
</feature>
<dbReference type="OrthoDB" id="659392at2"/>
<protein>
    <submittedName>
        <fullName evidence="2">Uncharacterized protein</fullName>
    </submittedName>
</protein>
<dbReference type="Proteomes" id="UP000176050">
    <property type="component" value="Chromosome"/>
</dbReference>
<dbReference type="KEGG" id="lul:LPB138_10290"/>
<dbReference type="STRING" id="1850246.LPB138_10290"/>
<dbReference type="EMBL" id="CP017478">
    <property type="protein sequence ID" value="AOW21045.1"/>
    <property type="molecule type" value="Genomic_DNA"/>
</dbReference>
<accession>A0A1D8P911</accession>
<keyword evidence="1" id="KW-0812">Transmembrane</keyword>
<keyword evidence="1" id="KW-0472">Membrane</keyword>
<proteinExistence type="predicted"/>
<evidence type="ECO:0000256" key="1">
    <source>
        <dbReference type="SAM" id="Phobius"/>
    </source>
</evidence>
<gene>
    <name evidence="2" type="ORF">LPB138_10290</name>
</gene>
<keyword evidence="3" id="KW-1185">Reference proteome</keyword>
<reference evidence="2 3" key="1">
    <citation type="submission" date="2016-10" db="EMBL/GenBank/DDBJ databases">
        <title>Lutibacter sp. LPB0138, isolated from marine gastropod.</title>
        <authorList>
            <person name="Kim E."/>
            <person name="Yi H."/>
        </authorList>
    </citation>
    <scope>NUCLEOTIDE SEQUENCE [LARGE SCALE GENOMIC DNA]</scope>
    <source>
        <strain evidence="2 3">LPB0138</strain>
    </source>
</reference>
<keyword evidence="1" id="KW-1133">Transmembrane helix</keyword>
<organism evidence="2 3">
    <name type="scientific">Urechidicola croceus</name>
    <dbReference type="NCBI Taxonomy" id="1850246"/>
    <lineage>
        <taxon>Bacteria</taxon>
        <taxon>Pseudomonadati</taxon>
        <taxon>Bacteroidota</taxon>
        <taxon>Flavobacteriia</taxon>
        <taxon>Flavobacteriales</taxon>
        <taxon>Flavobacteriaceae</taxon>
        <taxon>Urechidicola</taxon>
    </lineage>
</organism>
<dbReference type="RefSeq" id="WP_070237209.1">
    <property type="nucleotide sequence ID" value="NZ_CP017478.1"/>
</dbReference>
<feature type="transmembrane region" description="Helical" evidence="1">
    <location>
        <begin position="67"/>
        <end position="87"/>
    </location>
</feature>
<feature type="transmembrane region" description="Helical" evidence="1">
    <location>
        <begin position="40"/>
        <end position="61"/>
    </location>
</feature>
<feature type="transmembrane region" description="Helical" evidence="1">
    <location>
        <begin position="149"/>
        <end position="169"/>
    </location>
</feature>
<evidence type="ECO:0000313" key="2">
    <source>
        <dbReference type="EMBL" id="AOW21045.1"/>
    </source>
</evidence>
<sequence>MELFENLKNDWQNQSTQIPKNKGIKAISNKIKAIKNKQRITNIVLLAAIAVLIFFFFYVSAYTQSKATWGLILMITPLLVRVIIELLSINKLNKLNKGIDFSSFKTKLEHYYKLRKQVHFVLTPIVFVLYIIGFIMLLPNFKEALSKGFYNYIIVSSVVILLILSIFIIKEIKKELLFLKELK</sequence>